<keyword evidence="4" id="KW-1185">Reference proteome</keyword>
<accession>A0AAW0CE85</accession>
<feature type="compositionally biased region" description="Basic and acidic residues" evidence="1">
    <location>
        <begin position="72"/>
        <end position="95"/>
    </location>
</feature>
<feature type="compositionally biased region" description="Polar residues" evidence="1">
    <location>
        <begin position="180"/>
        <end position="206"/>
    </location>
</feature>
<protein>
    <submittedName>
        <fullName evidence="3">Uncharacterized protein</fullName>
    </submittedName>
</protein>
<feature type="compositionally biased region" description="Basic and acidic residues" evidence="1">
    <location>
        <begin position="168"/>
        <end position="178"/>
    </location>
</feature>
<evidence type="ECO:0000313" key="4">
    <source>
        <dbReference type="Proteomes" id="UP001383192"/>
    </source>
</evidence>
<feature type="region of interest" description="Disordered" evidence="1">
    <location>
        <begin position="136"/>
        <end position="272"/>
    </location>
</feature>
<dbReference type="EMBL" id="JAYKXP010000051">
    <property type="protein sequence ID" value="KAK7036398.1"/>
    <property type="molecule type" value="Genomic_DNA"/>
</dbReference>
<reference evidence="3 4" key="1">
    <citation type="submission" date="2024-01" db="EMBL/GenBank/DDBJ databases">
        <title>A draft genome for a cacao thread blight-causing isolate of Paramarasmius palmivorus.</title>
        <authorList>
            <person name="Baruah I.K."/>
            <person name="Bukari Y."/>
            <person name="Amoako-Attah I."/>
            <person name="Meinhardt L.W."/>
            <person name="Bailey B.A."/>
            <person name="Cohen S.P."/>
        </authorList>
    </citation>
    <scope>NUCLEOTIDE SEQUENCE [LARGE SCALE GENOMIC DNA]</scope>
    <source>
        <strain evidence="3 4">GH-12</strain>
    </source>
</reference>
<evidence type="ECO:0000256" key="1">
    <source>
        <dbReference type="SAM" id="MobiDB-lite"/>
    </source>
</evidence>
<dbReference type="Proteomes" id="UP001383192">
    <property type="component" value="Unassembled WGS sequence"/>
</dbReference>
<feature type="compositionally biased region" description="Basic and acidic residues" evidence="1">
    <location>
        <begin position="140"/>
        <end position="153"/>
    </location>
</feature>
<feature type="compositionally biased region" description="Polar residues" evidence="1">
    <location>
        <begin position="42"/>
        <end position="71"/>
    </location>
</feature>
<evidence type="ECO:0000256" key="2">
    <source>
        <dbReference type="SAM" id="Phobius"/>
    </source>
</evidence>
<keyword evidence="2" id="KW-0472">Membrane</keyword>
<dbReference type="AlphaFoldDB" id="A0AAW0CE85"/>
<comment type="caution">
    <text evidence="3">The sequence shown here is derived from an EMBL/GenBank/DDBJ whole genome shotgun (WGS) entry which is preliminary data.</text>
</comment>
<organism evidence="3 4">
    <name type="scientific">Paramarasmius palmivorus</name>
    <dbReference type="NCBI Taxonomy" id="297713"/>
    <lineage>
        <taxon>Eukaryota</taxon>
        <taxon>Fungi</taxon>
        <taxon>Dikarya</taxon>
        <taxon>Basidiomycota</taxon>
        <taxon>Agaricomycotina</taxon>
        <taxon>Agaricomycetes</taxon>
        <taxon>Agaricomycetidae</taxon>
        <taxon>Agaricales</taxon>
        <taxon>Marasmiineae</taxon>
        <taxon>Marasmiaceae</taxon>
        <taxon>Paramarasmius</taxon>
    </lineage>
</organism>
<keyword evidence="2" id="KW-0812">Transmembrane</keyword>
<evidence type="ECO:0000313" key="3">
    <source>
        <dbReference type="EMBL" id="KAK7036398.1"/>
    </source>
</evidence>
<name>A0AAW0CE85_9AGAR</name>
<keyword evidence="2" id="KW-1133">Transmembrane helix</keyword>
<feature type="region of interest" description="Disordered" evidence="1">
    <location>
        <begin position="1"/>
        <end position="119"/>
    </location>
</feature>
<gene>
    <name evidence="3" type="ORF">VNI00_011595</name>
</gene>
<feature type="transmembrane region" description="Helical" evidence="2">
    <location>
        <begin position="309"/>
        <end position="330"/>
    </location>
</feature>
<sequence length="332" mass="35116">MRAQAQAHIGSIPGSRHAPGPQSRASSTAPALTREVSHREQAQATSATASHNSQHPTTRITSNMHSTPTTERQLEPASRPERQDPSGTEGDDKLAHVSAPPASISASPSPPRSEGVARVLHGSAAGAVLMEVRAGVVATPDDHHTTPKHEMRESLSALTPAPEISSPIRDEACQEMQDKAGSSSRIGTQSPKTSLPLSTNTFSHATTALEGNRSPDRYHARARPRAAGDNEKEVQGALPGALTSPPASPSYSKGCAENRSKADVTAPDASQDLPTRRVDMEDAQCLLSKLVHVIGCGRNCWLPLSMAELARLAITFGGMLGFALITYAYYYS</sequence>
<proteinExistence type="predicted"/>
<feature type="compositionally biased region" description="Low complexity" evidence="1">
    <location>
        <begin position="98"/>
        <end position="107"/>
    </location>
</feature>